<protein>
    <recommendedName>
        <fullName evidence="2">WLM domain-containing protein</fullName>
    </recommendedName>
</protein>
<name>A0A1M2VIR0_TRAPU</name>
<dbReference type="InterPro" id="IPR013536">
    <property type="entry name" value="WLM_dom"/>
</dbReference>
<dbReference type="Proteomes" id="UP000184267">
    <property type="component" value="Unassembled WGS sequence"/>
</dbReference>
<feature type="region of interest" description="Disordered" evidence="1">
    <location>
        <begin position="106"/>
        <end position="179"/>
    </location>
</feature>
<keyword evidence="4" id="KW-1185">Reference proteome</keyword>
<dbReference type="PANTHER" id="PTHR46622:SF1">
    <property type="entry name" value="DNA-DEPENDENT METALLOPROTEASE WSS1"/>
    <property type="match status" value="1"/>
</dbReference>
<reference evidence="3 4" key="1">
    <citation type="submission" date="2016-10" db="EMBL/GenBank/DDBJ databases">
        <title>Genome sequence of the basidiomycete white-rot fungus Trametes pubescens.</title>
        <authorList>
            <person name="Makela M.R."/>
            <person name="Granchi Z."/>
            <person name="Peng M."/>
            <person name="De Vries R.P."/>
            <person name="Grigoriev I."/>
            <person name="Riley R."/>
            <person name="Hilden K."/>
        </authorList>
    </citation>
    <scope>NUCLEOTIDE SEQUENCE [LARGE SCALE GENOMIC DNA]</scope>
    <source>
        <strain evidence="3 4">FBCC735</strain>
    </source>
</reference>
<evidence type="ECO:0000259" key="2">
    <source>
        <dbReference type="PROSITE" id="PS51397"/>
    </source>
</evidence>
<sequence length="475" mass="51063">MVHVRINEKEANPNPHVNFIAPLRFNDAAAEEEARQLLRALAAQVRPIMKTEGFVVNSLEEVRAHAFAGGSKSERGFGKLVLRGENGAFLPTPWLLSTLCHECGGAQSRARPTSLRRRRRRLAGPSNHTGAQTAKRRKAGSRVTAQGTFQGSGKALNEDVSDEERKKAGAGFRKKAASKRAREERALAAERRLLALQGKGASDVKKEEEESDEGDEDYDDPRETDQDRRRVMLESTNGAGLDSLKASQRDFFADFILPPTASSSQSAPRPSVSSSQADASGKDLGTIELSSDEEEAQLPSCDVQSLPKGGTAATASSSTKGKDRAPPTDSGQRPDLGLWLHAGGSRAKKPAEKAGKTGKLPLGALVQEEIQLRKRESLGMSGSGRRLGDAPSGSTRQRRPDDRPPTDRIAGAQGDGAQADVRAWSCQVCTLYVGFALQRQVFPVLNVCRENEPQHLACAACATPRGQGEWSGNSV</sequence>
<feature type="compositionally biased region" description="Acidic residues" evidence="1">
    <location>
        <begin position="209"/>
        <end position="220"/>
    </location>
</feature>
<dbReference type="InterPro" id="IPR053000">
    <property type="entry name" value="WSS1-like_metalloprotease"/>
</dbReference>
<dbReference type="STRING" id="154538.A0A1M2VIR0"/>
<proteinExistence type="predicted"/>
<feature type="region of interest" description="Disordered" evidence="1">
    <location>
        <begin position="258"/>
        <end position="360"/>
    </location>
</feature>
<dbReference type="PROSITE" id="PS51397">
    <property type="entry name" value="WLM"/>
    <property type="match status" value="1"/>
</dbReference>
<dbReference type="OrthoDB" id="447842at2759"/>
<gene>
    <name evidence="3" type="ORF">TRAPUB_1702</name>
</gene>
<dbReference type="Pfam" id="PF08325">
    <property type="entry name" value="WLM"/>
    <property type="match status" value="1"/>
</dbReference>
<dbReference type="PANTHER" id="PTHR46622">
    <property type="entry name" value="DNA-DEPENDENT METALLOPROTEASE WSS1"/>
    <property type="match status" value="1"/>
</dbReference>
<feature type="domain" description="WLM" evidence="2">
    <location>
        <begin position="8"/>
        <end position="194"/>
    </location>
</feature>
<dbReference type="OMA" id="VHVRINE"/>
<feature type="region of interest" description="Disordered" evidence="1">
    <location>
        <begin position="375"/>
        <end position="415"/>
    </location>
</feature>
<accession>A0A1M2VIR0</accession>
<organism evidence="3 4">
    <name type="scientific">Trametes pubescens</name>
    <name type="common">White-rot fungus</name>
    <dbReference type="NCBI Taxonomy" id="154538"/>
    <lineage>
        <taxon>Eukaryota</taxon>
        <taxon>Fungi</taxon>
        <taxon>Dikarya</taxon>
        <taxon>Basidiomycota</taxon>
        <taxon>Agaricomycotina</taxon>
        <taxon>Agaricomycetes</taxon>
        <taxon>Polyporales</taxon>
        <taxon>Polyporaceae</taxon>
        <taxon>Trametes</taxon>
    </lineage>
</organism>
<feature type="region of interest" description="Disordered" evidence="1">
    <location>
        <begin position="198"/>
        <end position="244"/>
    </location>
</feature>
<dbReference type="EMBL" id="MNAD01001173">
    <property type="protein sequence ID" value="OJT07459.1"/>
    <property type="molecule type" value="Genomic_DNA"/>
</dbReference>
<dbReference type="GO" id="GO:0006281">
    <property type="term" value="P:DNA repair"/>
    <property type="evidence" value="ECO:0007669"/>
    <property type="project" value="TreeGrafter"/>
</dbReference>
<comment type="caution">
    <text evidence="3">The sequence shown here is derived from an EMBL/GenBank/DDBJ whole genome shotgun (WGS) entry which is preliminary data.</text>
</comment>
<evidence type="ECO:0000313" key="3">
    <source>
        <dbReference type="EMBL" id="OJT07459.1"/>
    </source>
</evidence>
<evidence type="ECO:0000256" key="1">
    <source>
        <dbReference type="SAM" id="MobiDB-lite"/>
    </source>
</evidence>
<feature type="compositionally biased region" description="Low complexity" evidence="1">
    <location>
        <begin position="258"/>
        <end position="277"/>
    </location>
</feature>
<dbReference type="GO" id="GO:0005634">
    <property type="term" value="C:nucleus"/>
    <property type="evidence" value="ECO:0007669"/>
    <property type="project" value="TreeGrafter"/>
</dbReference>
<evidence type="ECO:0000313" key="4">
    <source>
        <dbReference type="Proteomes" id="UP000184267"/>
    </source>
</evidence>
<dbReference type="AlphaFoldDB" id="A0A1M2VIR0"/>
<feature type="compositionally biased region" description="Basic and acidic residues" evidence="1">
    <location>
        <begin position="221"/>
        <end position="232"/>
    </location>
</feature>
<dbReference type="GO" id="GO:0008237">
    <property type="term" value="F:metallopeptidase activity"/>
    <property type="evidence" value="ECO:0007669"/>
    <property type="project" value="TreeGrafter"/>
</dbReference>